<dbReference type="RefSeq" id="WP_182546376.1">
    <property type="nucleotide sequence ID" value="NZ_JACGWZ010000007.1"/>
</dbReference>
<evidence type="ECO:0000256" key="2">
    <source>
        <dbReference type="ARBA" id="ARBA00023125"/>
    </source>
</evidence>
<evidence type="ECO:0000256" key="4">
    <source>
        <dbReference type="PROSITE-ProRule" id="PRU00335"/>
    </source>
</evidence>
<feature type="DNA-binding region" description="H-T-H motif" evidence="4">
    <location>
        <begin position="31"/>
        <end position="50"/>
    </location>
</feature>
<dbReference type="SUPFAM" id="SSF46689">
    <property type="entry name" value="Homeodomain-like"/>
    <property type="match status" value="1"/>
</dbReference>
<keyword evidence="1" id="KW-0805">Transcription regulation</keyword>
<dbReference type="Gene3D" id="1.10.357.10">
    <property type="entry name" value="Tetracycline Repressor, domain 2"/>
    <property type="match status" value="1"/>
</dbReference>
<accession>A0A839DZ19</accession>
<dbReference type="EMBL" id="JACGWZ010000007">
    <property type="protein sequence ID" value="MBA8827202.1"/>
    <property type="molecule type" value="Genomic_DNA"/>
</dbReference>
<dbReference type="GO" id="GO:0000976">
    <property type="term" value="F:transcription cis-regulatory region binding"/>
    <property type="evidence" value="ECO:0007669"/>
    <property type="project" value="TreeGrafter"/>
</dbReference>
<evidence type="ECO:0000313" key="6">
    <source>
        <dbReference type="EMBL" id="MBA8827202.1"/>
    </source>
</evidence>
<organism evidence="6 7">
    <name type="scientific">Halosaccharopolyspora lacisalsi</name>
    <dbReference type="NCBI Taxonomy" id="1000566"/>
    <lineage>
        <taxon>Bacteria</taxon>
        <taxon>Bacillati</taxon>
        <taxon>Actinomycetota</taxon>
        <taxon>Actinomycetes</taxon>
        <taxon>Pseudonocardiales</taxon>
        <taxon>Pseudonocardiaceae</taxon>
        <taxon>Halosaccharopolyspora</taxon>
    </lineage>
</organism>
<comment type="caution">
    <text evidence="6">The sequence shown here is derived from an EMBL/GenBank/DDBJ whole genome shotgun (WGS) entry which is preliminary data.</text>
</comment>
<evidence type="ECO:0000256" key="3">
    <source>
        <dbReference type="ARBA" id="ARBA00023163"/>
    </source>
</evidence>
<dbReference type="PRINTS" id="PR00455">
    <property type="entry name" value="HTHTETR"/>
</dbReference>
<proteinExistence type="predicted"/>
<name>A0A839DZ19_9PSEU</name>
<reference evidence="6 7" key="1">
    <citation type="submission" date="2020-07" db="EMBL/GenBank/DDBJ databases">
        <title>Sequencing the genomes of 1000 actinobacteria strains.</title>
        <authorList>
            <person name="Klenk H.-P."/>
        </authorList>
    </citation>
    <scope>NUCLEOTIDE SEQUENCE [LARGE SCALE GENOMIC DNA]</scope>
    <source>
        <strain evidence="6 7">DSM 45975</strain>
    </source>
</reference>
<evidence type="ECO:0000256" key="1">
    <source>
        <dbReference type="ARBA" id="ARBA00023015"/>
    </source>
</evidence>
<protein>
    <submittedName>
        <fullName evidence="6">AcrR family transcriptional regulator</fullName>
    </submittedName>
</protein>
<dbReference type="GO" id="GO:0003700">
    <property type="term" value="F:DNA-binding transcription factor activity"/>
    <property type="evidence" value="ECO:0007669"/>
    <property type="project" value="TreeGrafter"/>
</dbReference>
<dbReference type="AlphaFoldDB" id="A0A839DZ19"/>
<keyword evidence="3" id="KW-0804">Transcription</keyword>
<evidence type="ECO:0000313" key="7">
    <source>
        <dbReference type="Proteomes" id="UP000569329"/>
    </source>
</evidence>
<dbReference type="PANTHER" id="PTHR30055:SF234">
    <property type="entry name" value="HTH-TYPE TRANSCRIPTIONAL REGULATOR BETI"/>
    <property type="match status" value="1"/>
</dbReference>
<dbReference type="PROSITE" id="PS50977">
    <property type="entry name" value="HTH_TETR_2"/>
    <property type="match status" value="1"/>
</dbReference>
<evidence type="ECO:0000259" key="5">
    <source>
        <dbReference type="PROSITE" id="PS50977"/>
    </source>
</evidence>
<dbReference type="Pfam" id="PF00440">
    <property type="entry name" value="TetR_N"/>
    <property type="match status" value="1"/>
</dbReference>
<keyword evidence="7" id="KW-1185">Reference proteome</keyword>
<dbReference type="SUPFAM" id="SSF48498">
    <property type="entry name" value="Tetracyclin repressor-like, C-terminal domain"/>
    <property type="match status" value="1"/>
</dbReference>
<dbReference type="Proteomes" id="UP000569329">
    <property type="component" value="Unassembled WGS sequence"/>
</dbReference>
<dbReference type="PANTHER" id="PTHR30055">
    <property type="entry name" value="HTH-TYPE TRANSCRIPTIONAL REGULATOR RUTR"/>
    <property type="match status" value="1"/>
</dbReference>
<dbReference type="NCBIfam" id="NF041196">
    <property type="entry name" value="ScbR_bind_reg"/>
    <property type="match status" value="1"/>
</dbReference>
<dbReference type="InterPro" id="IPR036271">
    <property type="entry name" value="Tet_transcr_reg_TetR-rel_C_sf"/>
</dbReference>
<dbReference type="InterPro" id="IPR047923">
    <property type="entry name" value="ArpA-like"/>
</dbReference>
<dbReference type="InterPro" id="IPR009057">
    <property type="entry name" value="Homeodomain-like_sf"/>
</dbReference>
<dbReference type="InterPro" id="IPR050109">
    <property type="entry name" value="HTH-type_TetR-like_transc_reg"/>
</dbReference>
<dbReference type="InterPro" id="IPR001647">
    <property type="entry name" value="HTH_TetR"/>
</dbReference>
<sequence>MPQQRRAQATRRAIVIAAAEEFDRVGYDATPLSAILRRSGVTKGAFYFHFASKESLAAALIQLQNRRWPTLRQRWLGRGLDPLSVAIGMVDEATRLIEEDVVLRAGTSLARHRIADEVVERRSGVDWETLLADLLRRSAERGLLRSGVEPAEVARVVHAAMIGARTLGSERRGGPGAAARTSEVWRVTLRGVASAEWLSSHQLPGAVR</sequence>
<keyword evidence="2 4" id="KW-0238">DNA-binding</keyword>
<gene>
    <name evidence="6" type="ORF">FHX42_004586</name>
</gene>
<feature type="domain" description="HTH tetR-type" evidence="5">
    <location>
        <begin position="8"/>
        <end position="68"/>
    </location>
</feature>